<proteinExistence type="inferred from homology"/>
<evidence type="ECO:0000313" key="7">
    <source>
        <dbReference type="EMBL" id="KXZ47573.1"/>
    </source>
</evidence>
<dbReference type="EMBL" id="LSYV01000035">
    <property type="protein sequence ID" value="KXZ47573.1"/>
    <property type="molecule type" value="Genomic_DNA"/>
</dbReference>
<keyword evidence="3" id="KW-0378">Hydrolase</keyword>
<dbReference type="OrthoDB" id="45421at2759"/>
<accession>A0A150GCS6</accession>
<sequence>MSLHAPSRGFLHPAGVRSTPSVPGVLPLQGCRSRRAARTAPVCRAEQQPEGAAAPATATVTANDAEAAVAAGNGNGNGQPAAAPSEARGAAAFPPELLEADELPYSAPDDQARFWTGFKLAFALPWRRFKKDSVLTFTISPADCVTHHHNTSRGRQAIVAEPLTITGSIGVVTGKFNLAELYKRIGYNKELISFGRFAELLADNRTFSAEEEALFDASAQHAYASFRDKAAASRGLPVEEMQAVAQGRVWSGSAARKVKLVDALGGVSRAVALARHAAGLASDEAVRVVELGRAKPSPAALLGGGAVAGAMLLGILRGQSPAAALAAATGASALASTLAGGGAAAAAAGGAFEGAAAAAAAAPVLGAVAQQAAALAAVLQPGRAAYLMTDVDALSVGCSSSQAGGLMGAGALGASGGAGGRGEEGFLAEGPEAAMGPAEWVERLLGEW</sequence>
<dbReference type="PANTHER" id="PTHR33209">
    <property type="entry name" value="PROTEASE 4"/>
    <property type="match status" value="1"/>
</dbReference>
<comment type="similarity">
    <text evidence="1">Belongs to the peptidase S49 family.</text>
</comment>
<evidence type="ECO:0000256" key="3">
    <source>
        <dbReference type="ARBA" id="ARBA00022801"/>
    </source>
</evidence>
<evidence type="ECO:0000256" key="1">
    <source>
        <dbReference type="ARBA" id="ARBA00008683"/>
    </source>
</evidence>
<reference evidence="8" key="1">
    <citation type="journal article" date="2016" name="Nat. Commun.">
        <title>The Gonium pectorale genome demonstrates co-option of cell cycle regulation during the evolution of multicellularity.</title>
        <authorList>
            <person name="Hanschen E.R."/>
            <person name="Marriage T.N."/>
            <person name="Ferris P.J."/>
            <person name="Hamaji T."/>
            <person name="Toyoda A."/>
            <person name="Fujiyama A."/>
            <person name="Neme R."/>
            <person name="Noguchi H."/>
            <person name="Minakuchi Y."/>
            <person name="Suzuki M."/>
            <person name="Kawai-Toyooka H."/>
            <person name="Smith D.R."/>
            <person name="Sparks H."/>
            <person name="Anderson J."/>
            <person name="Bakaric R."/>
            <person name="Luria V."/>
            <person name="Karger A."/>
            <person name="Kirschner M.W."/>
            <person name="Durand P.M."/>
            <person name="Michod R.E."/>
            <person name="Nozaki H."/>
            <person name="Olson B.J."/>
        </authorList>
    </citation>
    <scope>NUCLEOTIDE SEQUENCE [LARGE SCALE GENOMIC DNA]</scope>
    <source>
        <strain evidence="8">NIES-2863</strain>
    </source>
</reference>
<comment type="caution">
    <text evidence="7">The sequence shown here is derived from an EMBL/GenBank/DDBJ whole genome shotgun (WGS) entry which is preliminary data.</text>
</comment>
<dbReference type="STRING" id="33097.A0A150GCS6"/>
<dbReference type="InterPro" id="IPR047272">
    <property type="entry name" value="S49_SppA_C"/>
</dbReference>
<evidence type="ECO:0000313" key="8">
    <source>
        <dbReference type="Proteomes" id="UP000075714"/>
    </source>
</evidence>
<feature type="region of interest" description="Disordered" evidence="5">
    <location>
        <begin position="1"/>
        <end position="23"/>
    </location>
</feature>
<dbReference type="PANTHER" id="PTHR33209:SF1">
    <property type="entry name" value="PEPTIDASE S49 DOMAIN-CONTAINING PROTEIN"/>
    <property type="match status" value="1"/>
</dbReference>
<dbReference type="GO" id="GO:0008236">
    <property type="term" value="F:serine-type peptidase activity"/>
    <property type="evidence" value="ECO:0007669"/>
    <property type="project" value="UniProtKB-KW"/>
</dbReference>
<dbReference type="AlphaFoldDB" id="A0A150GCS6"/>
<protein>
    <recommendedName>
        <fullName evidence="6">Peptidase S49 domain-containing protein</fullName>
    </recommendedName>
</protein>
<dbReference type="SUPFAM" id="SSF52096">
    <property type="entry name" value="ClpP/crotonase"/>
    <property type="match status" value="1"/>
</dbReference>
<evidence type="ECO:0000256" key="4">
    <source>
        <dbReference type="ARBA" id="ARBA00022825"/>
    </source>
</evidence>
<keyword evidence="8" id="KW-1185">Reference proteome</keyword>
<name>A0A150GCS6_GONPE</name>
<dbReference type="Proteomes" id="UP000075714">
    <property type="component" value="Unassembled WGS sequence"/>
</dbReference>
<feature type="domain" description="Peptidase S49" evidence="6">
    <location>
        <begin position="156"/>
        <end position="280"/>
    </location>
</feature>
<evidence type="ECO:0000256" key="5">
    <source>
        <dbReference type="SAM" id="MobiDB-lite"/>
    </source>
</evidence>
<keyword evidence="2" id="KW-0645">Protease</keyword>
<evidence type="ECO:0000256" key="2">
    <source>
        <dbReference type="ARBA" id="ARBA00022670"/>
    </source>
</evidence>
<dbReference type="InterPro" id="IPR002142">
    <property type="entry name" value="Peptidase_S49"/>
</dbReference>
<dbReference type="InterPro" id="IPR029045">
    <property type="entry name" value="ClpP/crotonase-like_dom_sf"/>
</dbReference>
<dbReference type="GO" id="GO:0006508">
    <property type="term" value="P:proteolysis"/>
    <property type="evidence" value="ECO:0007669"/>
    <property type="project" value="UniProtKB-KW"/>
</dbReference>
<evidence type="ECO:0000259" key="6">
    <source>
        <dbReference type="Pfam" id="PF01343"/>
    </source>
</evidence>
<dbReference type="CDD" id="cd07023">
    <property type="entry name" value="S49_Sppa_N_C"/>
    <property type="match status" value="1"/>
</dbReference>
<gene>
    <name evidence="7" type="ORF">GPECTOR_34g732</name>
</gene>
<dbReference type="Gene3D" id="3.90.226.10">
    <property type="entry name" value="2-enoyl-CoA Hydratase, Chain A, domain 1"/>
    <property type="match status" value="1"/>
</dbReference>
<keyword evidence="4" id="KW-0720">Serine protease</keyword>
<dbReference type="Pfam" id="PF01343">
    <property type="entry name" value="Peptidase_S49"/>
    <property type="match status" value="1"/>
</dbReference>
<organism evidence="7 8">
    <name type="scientific">Gonium pectorale</name>
    <name type="common">Green alga</name>
    <dbReference type="NCBI Taxonomy" id="33097"/>
    <lineage>
        <taxon>Eukaryota</taxon>
        <taxon>Viridiplantae</taxon>
        <taxon>Chlorophyta</taxon>
        <taxon>core chlorophytes</taxon>
        <taxon>Chlorophyceae</taxon>
        <taxon>CS clade</taxon>
        <taxon>Chlamydomonadales</taxon>
        <taxon>Volvocaceae</taxon>
        <taxon>Gonium</taxon>
    </lineage>
</organism>